<sequence length="132" mass="14369">MTSATLFSLNLINLSYALLPCGGYFQGIGACATATLSTYIPEQNDFIDHEISGMLEMVSLMGNITMDCDKQPFLHSHAVFSYLNQEGEIAVAAGHLKEAQIGYTGEILITPADDTIGRQFDTNAGIEVWKLF</sequence>
<dbReference type="Proteomes" id="UP000658131">
    <property type="component" value="Unassembled WGS sequence"/>
</dbReference>
<keyword evidence="3" id="KW-1185">Reference proteome</keyword>
<proteinExistence type="predicted"/>
<evidence type="ECO:0000259" key="1">
    <source>
        <dbReference type="PROSITE" id="PS51742"/>
    </source>
</evidence>
<dbReference type="RefSeq" id="WP_262398597.1">
    <property type="nucleotide sequence ID" value="NZ_JACRTB010000001.1"/>
</dbReference>
<dbReference type="Pfam" id="PF03479">
    <property type="entry name" value="PCC"/>
    <property type="match status" value="1"/>
</dbReference>
<reference evidence="2 3" key="1">
    <citation type="submission" date="2020-08" db="EMBL/GenBank/DDBJ databases">
        <title>Genome public.</title>
        <authorList>
            <person name="Liu C."/>
            <person name="Sun Q."/>
        </authorList>
    </citation>
    <scope>NUCLEOTIDE SEQUENCE [LARGE SCALE GENOMIC DNA]</scope>
    <source>
        <strain evidence="2 3">BX1</strain>
    </source>
</reference>
<dbReference type="Gene3D" id="3.30.1330.80">
    <property type="entry name" value="Hypothetical protein, similar to alpha- acetolactate decarboxylase, domain 2"/>
    <property type="match status" value="1"/>
</dbReference>
<dbReference type="CDD" id="cd11378">
    <property type="entry name" value="DUF296"/>
    <property type="match status" value="1"/>
</dbReference>
<dbReference type="EMBL" id="JACRTB010000001">
    <property type="protein sequence ID" value="MBC8574907.1"/>
    <property type="molecule type" value="Genomic_DNA"/>
</dbReference>
<feature type="domain" description="PPC" evidence="1">
    <location>
        <begin position="1"/>
        <end position="132"/>
    </location>
</feature>
<evidence type="ECO:0000313" key="3">
    <source>
        <dbReference type="Proteomes" id="UP000658131"/>
    </source>
</evidence>
<protein>
    <submittedName>
        <fullName evidence="2">DUF296 domain-containing protein</fullName>
    </submittedName>
</protein>
<dbReference type="SUPFAM" id="SSF117856">
    <property type="entry name" value="AF0104/ALDC/Ptd012-like"/>
    <property type="match status" value="1"/>
</dbReference>
<organism evidence="2 3">
    <name type="scientific">Yanshouia hominis</name>
    <dbReference type="NCBI Taxonomy" id="2763673"/>
    <lineage>
        <taxon>Bacteria</taxon>
        <taxon>Bacillati</taxon>
        <taxon>Bacillota</taxon>
        <taxon>Clostridia</taxon>
        <taxon>Eubacteriales</taxon>
        <taxon>Oscillospiraceae</taxon>
        <taxon>Yanshouia</taxon>
    </lineage>
</organism>
<comment type="caution">
    <text evidence="2">The sequence shown here is derived from an EMBL/GenBank/DDBJ whole genome shotgun (WGS) entry which is preliminary data.</text>
</comment>
<gene>
    <name evidence="2" type="ORF">H8717_00575</name>
</gene>
<dbReference type="PROSITE" id="PS51742">
    <property type="entry name" value="PPC"/>
    <property type="match status" value="1"/>
</dbReference>
<accession>A0ABR7NES8</accession>
<evidence type="ECO:0000313" key="2">
    <source>
        <dbReference type="EMBL" id="MBC8574907.1"/>
    </source>
</evidence>
<dbReference type="InterPro" id="IPR005175">
    <property type="entry name" value="PPC_dom"/>
</dbReference>
<name>A0ABR7NES8_9FIRM</name>